<dbReference type="RefSeq" id="WP_014269585.1">
    <property type="nucleotide sequence ID" value="NC_016633.1"/>
</dbReference>
<dbReference type="InterPro" id="IPR026353">
    <property type="entry name" value="Hypoxan-DNA_Glyclase"/>
</dbReference>
<dbReference type="AlphaFoldDB" id="G8QQV5"/>
<dbReference type="HOGENOM" id="CLU_094865_0_1_12"/>
<dbReference type="SUPFAM" id="SSF52141">
    <property type="entry name" value="Uracil-DNA glycosylase-like"/>
    <property type="match status" value="1"/>
</dbReference>
<sequence length="160" mass="18383">MLNGFPPIESQDATILILGTGPSVRSLQKQQYYGHERNAFWAIMDRFFKTKSETYEQKWYLLQGHGIALWDVLSSFDRKGSLDSAYSIVEPNDLKTFIQEHGKIERILFNGKQAEAFYKKYVAFYPQGITFKALPSTSPAYTLAFEEKARIWGEALEGRP</sequence>
<dbReference type="InterPro" id="IPR005122">
    <property type="entry name" value="Uracil-DNA_glycosylase-like"/>
</dbReference>
<dbReference type="SMART" id="SM00986">
    <property type="entry name" value="UDG"/>
    <property type="match status" value="1"/>
</dbReference>
<dbReference type="Proteomes" id="UP000005632">
    <property type="component" value="Chromosome"/>
</dbReference>
<keyword evidence="3" id="KW-1185">Reference proteome</keyword>
<dbReference type="KEGG" id="sgp:SpiGrapes_0910"/>
<accession>G8QQV5</accession>
<dbReference type="Pfam" id="PF03167">
    <property type="entry name" value="UDG"/>
    <property type="match status" value="1"/>
</dbReference>
<gene>
    <name evidence="2" type="ordered locus">SpiGrapes_0910</name>
</gene>
<protein>
    <submittedName>
        <fullName evidence="2">G:T/U mismatch-specific DNA glycosylase</fullName>
    </submittedName>
</protein>
<organism evidence="2 3">
    <name type="scientific">Sphaerochaeta pleomorpha (strain ATCC BAA-1885 / DSM 22778 / Grapes)</name>
    <dbReference type="NCBI Taxonomy" id="158190"/>
    <lineage>
        <taxon>Bacteria</taxon>
        <taxon>Pseudomonadati</taxon>
        <taxon>Spirochaetota</taxon>
        <taxon>Spirochaetia</taxon>
        <taxon>Spirochaetales</taxon>
        <taxon>Sphaerochaetaceae</taxon>
        <taxon>Sphaerochaeta</taxon>
    </lineage>
</organism>
<dbReference type="OrthoDB" id="9799921at2"/>
<dbReference type="STRING" id="158190.SpiGrapes_0910"/>
<name>G8QQV5_SPHPG</name>
<dbReference type="Gene3D" id="3.40.470.10">
    <property type="entry name" value="Uracil-DNA glycosylase-like domain"/>
    <property type="match status" value="1"/>
</dbReference>
<dbReference type="NCBIfam" id="TIGR04274">
    <property type="entry name" value="hypoxanDNAglyco"/>
    <property type="match status" value="1"/>
</dbReference>
<reference evidence="2 3" key="1">
    <citation type="submission" date="2011-11" db="EMBL/GenBank/DDBJ databases">
        <title>Complete sequence of Spirochaeta sp. grapes.</title>
        <authorList>
            <consortium name="US DOE Joint Genome Institute"/>
            <person name="Lucas S."/>
            <person name="Han J."/>
            <person name="Lapidus A."/>
            <person name="Cheng J.-F."/>
            <person name="Goodwin L."/>
            <person name="Pitluck S."/>
            <person name="Peters L."/>
            <person name="Ovchinnikova G."/>
            <person name="Munk A.C."/>
            <person name="Detter J.C."/>
            <person name="Han C."/>
            <person name="Tapia R."/>
            <person name="Land M."/>
            <person name="Hauser L."/>
            <person name="Kyrpides N."/>
            <person name="Ivanova N."/>
            <person name="Pagani I."/>
            <person name="Ritalahtilisa K."/>
            <person name="Loeffler F."/>
            <person name="Woyke T."/>
        </authorList>
    </citation>
    <scope>NUCLEOTIDE SEQUENCE [LARGE SCALE GENOMIC DNA]</scope>
    <source>
        <strain evidence="3">ATCC BAA-1885 / DSM 22778 / Grapes</strain>
    </source>
</reference>
<dbReference type="InterPro" id="IPR036895">
    <property type="entry name" value="Uracil-DNA_glycosylase-like_sf"/>
</dbReference>
<feature type="domain" description="Uracil-DNA glycosylase-like" evidence="1">
    <location>
        <begin position="6"/>
        <end position="156"/>
    </location>
</feature>
<evidence type="ECO:0000259" key="1">
    <source>
        <dbReference type="SMART" id="SM00986"/>
    </source>
</evidence>
<dbReference type="eggNOG" id="COG3663">
    <property type="taxonomic scope" value="Bacteria"/>
</dbReference>
<dbReference type="SMART" id="SM00987">
    <property type="entry name" value="UreE_C"/>
    <property type="match status" value="1"/>
</dbReference>
<proteinExistence type="predicted"/>
<evidence type="ECO:0000313" key="3">
    <source>
        <dbReference type="Proteomes" id="UP000005632"/>
    </source>
</evidence>
<evidence type="ECO:0000313" key="2">
    <source>
        <dbReference type="EMBL" id="AEV28736.1"/>
    </source>
</evidence>
<dbReference type="EMBL" id="CP003155">
    <property type="protein sequence ID" value="AEV28736.1"/>
    <property type="molecule type" value="Genomic_DNA"/>
</dbReference>
<dbReference type="CDD" id="cd10032">
    <property type="entry name" value="UDG-F6_HDG"/>
    <property type="match status" value="1"/>
</dbReference>